<dbReference type="RefSeq" id="XP_029717121.1">
    <property type="nucleotide sequence ID" value="XM_029861261.2"/>
</dbReference>
<dbReference type="GeneID" id="115260333"/>
<reference evidence="3" key="1">
    <citation type="journal article" date="2015" name="Proc. Natl. Acad. Sci. U.S.A.">
        <title>Genome sequence of the Asian Tiger mosquito, Aedes albopictus, reveals insights into its biology, genetics, and evolution.</title>
        <authorList>
            <person name="Chen X.G."/>
            <person name="Jiang X."/>
            <person name="Gu J."/>
            <person name="Xu M."/>
            <person name="Wu Y."/>
            <person name="Deng Y."/>
            <person name="Zhang C."/>
            <person name="Bonizzoni M."/>
            <person name="Dermauw W."/>
            <person name="Vontas J."/>
            <person name="Armbruster P."/>
            <person name="Huang X."/>
            <person name="Yang Y."/>
            <person name="Zhang H."/>
            <person name="He W."/>
            <person name="Peng H."/>
            <person name="Liu Y."/>
            <person name="Wu K."/>
            <person name="Chen J."/>
            <person name="Lirakis M."/>
            <person name="Topalis P."/>
            <person name="Van Leeuwen T."/>
            <person name="Hall A.B."/>
            <person name="Jiang X."/>
            <person name="Thorpe C."/>
            <person name="Mueller R.L."/>
            <person name="Sun C."/>
            <person name="Waterhouse R.M."/>
            <person name="Yan G."/>
            <person name="Tu Z.J."/>
            <person name="Fang X."/>
            <person name="James A.A."/>
        </authorList>
    </citation>
    <scope>NUCLEOTIDE SEQUENCE [LARGE SCALE GENOMIC DNA]</scope>
    <source>
        <strain evidence="3">Foshan</strain>
    </source>
</reference>
<proteinExistence type="predicted"/>
<protein>
    <submittedName>
        <fullName evidence="2">Uncharacterized protein</fullName>
    </submittedName>
</protein>
<feature type="region of interest" description="Disordered" evidence="1">
    <location>
        <begin position="54"/>
        <end position="91"/>
    </location>
</feature>
<name>A0ABM1YDS9_AEDAL</name>
<keyword evidence="3" id="KW-1185">Reference proteome</keyword>
<dbReference type="Proteomes" id="UP000069940">
    <property type="component" value="Unassembled WGS sequence"/>
</dbReference>
<dbReference type="EnsemblMetazoa" id="AALFPA23_008225.R11084">
    <property type="protein sequence ID" value="AALFPA23_008225.P11084"/>
    <property type="gene ID" value="AALFPA23_008225"/>
</dbReference>
<organism evidence="2 3">
    <name type="scientific">Aedes albopictus</name>
    <name type="common">Asian tiger mosquito</name>
    <name type="synonym">Stegomyia albopicta</name>
    <dbReference type="NCBI Taxonomy" id="7160"/>
    <lineage>
        <taxon>Eukaryota</taxon>
        <taxon>Metazoa</taxon>
        <taxon>Ecdysozoa</taxon>
        <taxon>Arthropoda</taxon>
        <taxon>Hexapoda</taxon>
        <taxon>Insecta</taxon>
        <taxon>Pterygota</taxon>
        <taxon>Neoptera</taxon>
        <taxon>Endopterygota</taxon>
        <taxon>Diptera</taxon>
        <taxon>Nematocera</taxon>
        <taxon>Culicoidea</taxon>
        <taxon>Culicidae</taxon>
        <taxon>Culicinae</taxon>
        <taxon>Aedini</taxon>
        <taxon>Aedes</taxon>
        <taxon>Stegomyia</taxon>
    </lineage>
</organism>
<reference evidence="2" key="2">
    <citation type="submission" date="2025-05" db="UniProtKB">
        <authorList>
            <consortium name="EnsemblMetazoa"/>
        </authorList>
    </citation>
    <scope>IDENTIFICATION</scope>
    <source>
        <strain evidence="2">Foshan</strain>
    </source>
</reference>
<sequence length="161" mass="18397">MLINKFHFGKRSPDLSVPDHCFGNSKRFPLPQIQYFAGHSTSTYNDDNRLRIRLPRSSTDPPRCGSLSNSNQRRPTVPMKSPPKTPTEGNGFRDRFWTEYLSRELSRQLKRSRSIFLSTYGPRLTRAESTSPKYTTLTKKLQIASNGSREVDSPITTFLLG</sequence>
<evidence type="ECO:0000256" key="1">
    <source>
        <dbReference type="SAM" id="MobiDB-lite"/>
    </source>
</evidence>
<feature type="compositionally biased region" description="Polar residues" evidence="1">
    <location>
        <begin position="56"/>
        <end position="74"/>
    </location>
</feature>
<evidence type="ECO:0000313" key="2">
    <source>
        <dbReference type="EnsemblMetazoa" id="AALFPA23_008225.P11084"/>
    </source>
</evidence>
<evidence type="ECO:0000313" key="3">
    <source>
        <dbReference type="Proteomes" id="UP000069940"/>
    </source>
</evidence>
<accession>A0ABM1YDS9</accession>